<feature type="domain" description="Integrase catalytic" evidence="1">
    <location>
        <begin position="1"/>
        <end position="154"/>
    </location>
</feature>
<protein>
    <submittedName>
        <fullName evidence="2">Gag-Pol polyprotein</fullName>
    </submittedName>
</protein>
<proteinExistence type="predicted"/>
<evidence type="ECO:0000313" key="2">
    <source>
        <dbReference type="EMBL" id="JAG03252.1"/>
    </source>
</evidence>
<dbReference type="InterPro" id="IPR001584">
    <property type="entry name" value="Integrase_cat-core"/>
</dbReference>
<dbReference type="PANTHER" id="PTHR47331">
    <property type="entry name" value="PHD-TYPE DOMAIN-CONTAINING PROTEIN"/>
    <property type="match status" value="1"/>
</dbReference>
<reference evidence="2" key="2">
    <citation type="submission" date="2014-07" db="EMBL/GenBank/DDBJ databases">
        <authorList>
            <person name="Hull J."/>
        </authorList>
    </citation>
    <scope>NUCLEOTIDE SEQUENCE</scope>
</reference>
<dbReference type="PROSITE" id="PS50994">
    <property type="entry name" value="INTEGRASE"/>
    <property type="match status" value="1"/>
</dbReference>
<dbReference type="GO" id="GO:0003676">
    <property type="term" value="F:nucleic acid binding"/>
    <property type="evidence" value="ECO:0007669"/>
    <property type="project" value="InterPro"/>
</dbReference>
<feature type="non-terminal residue" evidence="2">
    <location>
        <position position="1"/>
    </location>
</feature>
<gene>
    <name evidence="2" type="ORF">CM83_15901</name>
</gene>
<dbReference type="InterPro" id="IPR036397">
    <property type="entry name" value="RNaseH_sf"/>
</dbReference>
<dbReference type="AlphaFoldDB" id="A0A0A9W479"/>
<reference evidence="2" key="1">
    <citation type="journal article" date="2014" name="PLoS ONE">
        <title>Transcriptome-Based Identification of ABC Transporters in the Western Tarnished Plant Bug Lygus hesperus.</title>
        <authorList>
            <person name="Hull J.J."/>
            <person name="Chaney K."/>
            <person name="Geib S.M."/>
            <person name="Fabrick J.A."/>
            <person name="Brent C.S."/>
            <person name="Walsh D."/>
            <person name="Lavine L.C."/>
        </authorList>
    </citation>
    <scope>NUCLEOTIDE SEQUENCE</scope>
</reference>
<dbReference type="Gene3D" id="3.30.420.10">
    <property type="entry name" value="Ribonuclease H-like superfamily/Ribonuclease H"/>
    <property type="match status" value="1"/>
</dbReference>
<sequence length="190" mass="21145">TKAIHLELVSDLTSDAFIAALRRFIARRGSVEEIHSDCGTNFVGAKRKVAGWHELVGSKQHNERVERELTNKGITWKLNAAGSPHLNGLAEAGIKTIKKHLSKVVGDQKLTFEEFYTVLTQIEAVVNSRPITPVSTDPNDMQALTPGHFLMQRPAYVLHEPLNPSMDLNRRWSLLQKLLASFGTVGTRNI</sequence>
<dbReference type="InterPro" id="IPR012337">
    <property type="entry name" value="RNaseH-like_sf"/>
</dbReference>
<dbReference type="EMBL" id="GBHO01040352">
    <property type="protein sequence ID" value="JAG03252.1"/>
    <property type="molecule type" value="Transcribed_RNA"/>
</dbReference>
<organism evidence="2">
    <name type="scientific">Lygus hesperus</name>
    <name type="common">Western plant bug</name>
    <dbReference type="NCBI Taxonomy" id="30085"/>
    <lineage>
        <taxon>Eukaryota</taxon>
        <taxon>Metazoa</taxon>
        <taxon>Ecdysozoa</taxon>
        <taxon>Arthropoda</taxon>
        <taxon>Hexapoda</taxon>
        <taxon>Insecta</taxon>
        <taxon>Pterygota</taxon>
        <taxon>Neoptera</taxon>
        <taxon>Paraneoptera</taxon>
        <taxon>Hemiptera</taxon>
        <taxon>Heteroptera</taxon>
        <taxon>Panheteroptera</taxon>
        <taxon>Cimicomorpha</taxon>
        <taxon>Miridae</taxon>
        <taxon>Mirini</taxon>
        <taxon>Lygus</taxon>
    </lineage>
</organism>
<dbReference type="SUPFAM" id="SSF53098">
    <property type="entry name" value="Ribonuclease H-like"/>
    <property type="match status" value="1"/>
</dbReference>
<name>A0A0A9W479_LYGHE</name>
<dbReference type="GO" id="GO:0015074">
    <property type="term" value="P:DNA integration"/>
    <property type="evidence" value="ECO:0007669"/>
    <property type="project" value="InterPro"/>
</dbReference>
<accession>A0A0A9W479</accession>
<evidence type="ECO:0000259" key="1">
    <source>
        <dbReference type="PROSITE" id="PS50994"/>
    </source>
</evidence>